<dbReference type="eggNOG" id="COG0520">
    <property type="taxonomic scope" value="Bacteria"/>
</dbReference>
<feature type="domain" description="Aminotransferase class V" evidence="7">
    <location>
        <begin position="28"/>
        <end position="400"/>
    </location>
</feature>
<dbReference type="InterPro" id="IPR010970">
    <property type="entry name" value="Cys_dSase_SufS"/>
</dbReference>
<gene>
    <name evidence="8" type="ORF">L21SP2_1675</name>
</gene>
<evidence type="ECO:0000313" key="8">
    <source>
        <dbReference type="EMBL" id="AHC15058.1"/>
    </source>
</evidence>
<dbReference type="GO" id="GO:0006534">
    <property type="term" value="P:cysteine metabolic process"/>
    <property type="evidence" value="ECO:0007669"/>
    <property type="project" value="InterPro"/>
</dbReference>
<dbReference type="NCBIfam" id="TIGR01979">
    <property type="entry name" value="sufS"/>
    <property type="match status" value="1"/>
</dbReference>
<dbReference type="CDD" id="cd06453">
    <property type="entry name" value="SufS_like"/>
    <property type="match status" value="1"/>
</dbReference>
<keyword evidence="9" id="KW-1185">Reference proteome</keyword>
<comment type="catalytic activity">
    <reaction evidence="6">
        <text>(sulfur carrier)-H + L-cysteine = (sulfur carrier)-SH + L-alanine</text>
        <dbReference type="Rhea" id="RHEA:43892"/>
        <dbReference type="Rhea" id="RHEA-COMP:14737"/>
        <dbReference type="Rhea" id="RHEA-COMP:14739"/>
        <dbReference type="ChEBI" id="CHEBI:29917"/>
        <dbReference type="ChEBI" id="CHEBI:35235"/>
        <dbReference type="ChEBI" id="CHEBI:57972"/>
        <dbReference type="ChEBI" id="CHEBI:64428"/>
        <dbReference type="EC" id="2.8.1.7"/>
    </reaction>
</comment>
<dbReference type="PANTHER" id="PTHR43586:SF8">
    <property type="entry name" value="CYSTEINE DESULFURASE 1, CHLOROPLASTIC"/>
    <property type="match status" value="1"/>
</dbReference>
<evidence type="ECO:0000256" key="2">
    <source>
        <dbReference type="ARBA" id="ARBA00010447"/>
    </source>
</evidence>
<accession>V5WH05</accession>
<reference evidence="8 9" key="1">
    <citation type="journal article" date="2015" name="Stand. Genomic Sci.">
        <title>Complete genome sequence and description of Salinispira pacifica gen. nov., sp. nov., a novel spirochaete isolated form a hypersaline microbial mat.</title>
        <authorList>
            <person name="Ben Hania W."/>
            <person name="Joseph M."/>
            <person name="Schumann P."/>
            <person name="Bunk B."/>
            <person name="Fiebig A."/>
            <person name="Sproer C."/>
            <person name="Klenk H.P."/>
            <person name="Fardeau M.L."/>
            <person name="Spring S."/>
        </authorList>
    </citation>
    <scope>NUCLEOTIDE SEQUENCE [LARGE SCALE GENOMIC DNA]</scope>
    <source>
        <strain evidence="8 9">L21-RPul-D2</strain>
    </source>
</reference>
<dbReference type="HOGENOM" id="CLU_003433_2_5_12"/>
<dbReference type="InterPro" id="IPR015421">
    <property type="entry name" value="PyrdxlP-dep_Trfase_major"/>
</dbReference>
<comment type="similarity">
    <text evidence="2">Belongs to the class-V pyridoxal-phosphate-dependent aminotransferase family. Csd subfamily.</text>
</comment>
<comment type="cofactor">
    <cofactor evidence="1">
        <name>pyridoxal 5'-phosphate</name>
        <dbReference type="ChEBI" id="CHEBI:597326"/>
    </cofactor>
</comment>
<dbReference type="AlphaFoldDB" id="V5WH05"/>
<dbReference type="InterPro" id="IPR015422">
    <property type="entry name" value="PyrdxlP-dep_Trfase_small"/>
</dbReference>
<dbReference type="InterPro" id="IPR015424">
    <property type="entry name" value="PyrdxlP-dep_Trfase"/>
</dbReference>
<evidence type="ECO:0000256" key="4">
    <source>
        <dbReference type="ARBA" id="ARBA00022679"/>
    </source>
</evidence>
<dbReference type="PATRIC" id="fig|1307761.3.peg.1670"/>
<dbReference type="Proteomes" id="UP000018680">
    <property type="component" value="Chromosome"/>
</dbReference>
<evidence type="ECO:0000256" key="3">
    <source>
        <dbReference type="ARBA" id="ARBA00012239"/>
    </source>
</evidence>
<evidence type="ECO:0000313" key="9">
    <source>
        <dbReference type="Proteomes" id="UP000018680"/>
    </source>
</evidence>
<dbReference type="KEGG" id="slr:L21SP2_1675"/>
<dbReference type="GO" id="GO:0031071">
    <property type="term" value="F:cysteine desulfurase activity"/>
    <property type="evidence" value="ECO:0007669"/>
    <property type="project" value="UniProtKB-EC"/>
</dbReference>
<evidence type="ECO:0000256" key="1">
    <source>
        <dbReference type="ARBA" id="ARBA00001933"/>
    </source>
</evidence>
<evidence type="ECO:0000256" key="5">
    <source>
        <dbReference type="ARBA" id="ARBA00022898"/>
    </source>
</evidence>
<dbReference type="InterPro" id="IPR000192">
    <property type="entry name" value="Aminotrans_V_dom"/>
</dbReference>
<dbReference type="PANTHER" id="PTHR43586">
    <property type="entry name" value="CYSTEINE DESULFURASE"/>
    <property type="match status" value="1"/>
</dbReference>
<dbReference type="Gene3D" id="3.90.1150.10">
    <property type="entry name" value="Aspartate Aminotransferase, domain 1"/>
    <property type="match status" value="1"/>
</dbReference>
<evidence type="ECO:0000259" key="7">
    <source>
        <dbReference type="Pfam" id="PF00266"/>
    </source>
</evidence>
<dbReference type="SUPFAM" id="SSF53383">
    <property type="entry name" value="PLP-dependent transferases"/>
    <property type="match status" value="1"/>
</dbReference>
<dbReference type="RefSeq" id="WP_024267977.1">
    <property type="nucleotide sequence ID" value="NC_023035.1"/>
</dbReference>
<dbReference type="STRING" id="1307761.L21SP2_1675"/>
<dbReference type="Pfam" id="PF00266">
    <property type="entry name" value="Aminotran_5"/>
    <property type="match status" value="1"/>
</dbReference>
<dbReference type="EMBL" id="CP006939">
    <property type="protein sequence ID" value="AHC15058.1"/>
    <property type="molecule type" value="Genomic_DNA"/>
</dbReference>
<proteinExistence type="inferred from homology"/>
<dbReference type="EC" id="2.8.1.7" evidence="3"/>
<protein>
    <recommendedName>
        <fullName evidence="3">cysteine desulfurase</fullName>
        <ecNumber evidence="3">2.8.1.7</ecNumber>
    </recommendedName>
</protein>
<dbReference type="Gene3D" id="3.40.640.10">
    <property type="entry name" value="Type I PLP-dependent aspartate aminotransferase-like (Major domain)"/>
    <property type="match status" value="1"/>
</dbReference>
<keyword evidence="5" id="KW-0663">Pyridoxal phosphate</keyword>
<sequence>MDVHILEQDKRDRDFPIFTRTMRKKPFIYLDSGATSLTPEPVIERIQQYYREYGVNIHRGIYEFSERATREFHEVRLALSRFLNVGEEGQIIFTHGSTESSNLIAYSWGRKFLKKGDIILTTEYEHHSSLVPWHAVCEATGAELRFIPIDRETLELDISSYEDQLDEKVKLLVMSGMSNVTGYMPPLRKMIQSAHDNGTVVALDGAQLVSHHKVDIQELKPDFLFFSAHKMLGPTGVGVLYGRTDLLDAMDPFMYGGDMILKVHKDHSTYHPLPEKFEAGTPNIAGVLGFGAALEYLADIGMERIEAHERSLIDYAEERARDVKGLQAYLVPDSGKRGGIFSFNVEGLHSHDLGAALDAQGIAVRTGFHCAMPLMEWLGVPGTARASLYLYNTRADIDALFQGIEQAKNVFGA</sequence>
<evidence type="ECO:0000256" key="6">
    <source>
        <dbReference type="ARBA" id="ARBA00050776"/>
    </source>
</evidence>
<organism evidence="8 9">
    <name type="scientific">Salinispira pacifica</name>
    <dbReference type="NCBI Taxonomy" id="1307761"/>
    <lineage>
        <taxon>Bacteria</taxon>
        <taxon>Pseudomonadati</taxon>
        <taxon>Spirochaetota</taxon>
        <taxon>Spirochaetia</taxon>
        <taxon>Spirochaetales</taxon>
        <taxon>Spirochaetaceae</taxon>
        <taxon>Salinispira</taxon>
    </lineage>
</organism>
<keyword evidence="4 8" id="KW-0808">Transferase</keyword>
<name>V5WH05_9SPIO</name>
<dbReference type="GO" id="GO:0030170">
    <property type="term" value="F:pyridoxal phosphate binding"/>
    <property type="evidence" value="ECO:0007669"/>
    <property type="project" value="InterPro"/>
</dbReference>